<dbReference type="VEuPathDB" id="FungiDB:RO3G_10650"/>
<name>I1CBW0_RHIO9</name>
<gene>
    <name evidence="1" type="ORF">RO3G_10650</name>
</gene>
<evidence type="ECO:0000313" key="2">
    <source>
        <dbReference type="Proteomes" id="UP000009138"/>
    </source>
</evidence>
<evidence type="ECO:0000313" key="1">
    <source>
        <dbReference type="EMBL" id="EIE85940.1"/>
    </source>
</evidence>
<keyword evidence="2" id="KW-1185">Reference proteome</keyword>
<dbReference type="InParanoid" id="I1CBW0"/>
<dbReference type="EMBL" id="CH476739">
    <property type="protein sequence ID" value="EIE85940.1"/>
    <property type="molecule type" value="Genomic_DNA"/>
</dbReference>
<protein>
    <submittedName>
        <fullName evidence="1">Uncharacterized protein</fullName>
    </submittedName>
</protein>
<sequence>MSFGPDEMSPQSACRLEPDRLPFETLQRFLLSLQTAVCLERSIRSVLLPKRSLAQKKSMSSSMNVNRSCHVVPQVEFSAEDRGSFILQVLGWLCGRVGHAHGMPSDRSSPSSGILVVGGFNTGGC</sequence>
<reference evidence="1 2" key="1">
    <citation type="journal article" date="2009" name="PLoS Genet.">
        <title>Genomic analysis of the basal lineage fungus Rhizopus oryzae reveals a whole-genome duplication.</title>
        <authorList>
            <person name="Ma L.-J."/>
            <person name="Ibrahim A.S."/>
            <person name="Skory C."/>
            <person name="Grabherr M.G."/>
            <person name="Burger G."/>
            <person name="Butler M."/>
            <person name="Elias M."/>
            <person name="Idnurm A."/>
            <person name="Lang B.F."/>
            <person name="Sone T."/>
            <person name="Abe A."/>
            <person name="Calvo S.E."/>
            <person name="Corrochano L.M."/>
            <person name="Engels R."/>
            <person name="Fu J."/>
            <person name="Hansberg W."/>
            <person name="Kim J.-M."/>
            <person name="Kodira C.D."/>
            <person name="Koehrsen M.J."/>
            <person name="Liu B."/>
            <person name="Miranda-Saavedra D."/>
            <person name="O'Leary S."/>
            <person name="Ortiz-Castellanos L."/>
            <person name="Poulter R."/>
            <person name="Rodriguez-Romero J."/>
            <person name="Ruiz-Herrera J."/>
            <person name="Shen Y.-Q."/>
            <person name="Zeng Q."/>
            <person name="Galagan J."/>
            <person name="Birren B.W."/>
            <person name="Cuomo C.A."/>
            <person name="Wickes B.L."/>
        </authorList>
    </citation>
    <scope>NUCLEOTIDE SEQUENCE [LARGE SCALE GENOMIC DNA]</scope>
    <source>
        <strain evidence="2">RA 99-880 / ATCC MYA-4621 / FGSC 9543 / NRRL 43880</strain>
    </source>
</reference>
<organism evidence="1 2">
    <name type="scientific">Rhizopus delemar (strain RA 99-880 / ATCC MYA-4621 / FGSC 9543 / NRRL 43880)</name>
    <name type="common">Mucormycosis agent</name>
    <name type="synonym">Rhizopus arrhizus var. delemar</name>
    <dbReference type="NCBI Taxonomy" id="246409"/>
    <lineage>
        <taxon>Eukaryota</taxon>
        <taxon>Fungi</taxon>
        <taxon>Fungi incertae sedis</taxon>
        <taxon>Mucoromycota</taxon>
        <taxon>Mucoromycotina</taxon>
        <taxon>Mucoromycetes</taxon>
        <taxon>Mucorales</taxon>
        <taxon>Mucorineae</taxon>
        <taxon>Rhizopodaceae</taxon>
        <taxon>Rhizopus</taxon>
    </lineage>
</organism>
<accession>I1CBW0</accession>
<dbReference type="RefSeq" id="XP_067521336.1">
    <property type="nucleotide sequence ID" value="XM_067665235.1"/>
</dbReference>
<dbReference type="Proteomes" id="UP000009138">
    <property type="component" value="Unassembled WGS sequence"/>
</dbReference>
<dbReference type="AlphaFoldDB" id="I1CBW0"/>
<proteinExistence type="predicted"/>
<dbReference type="GeneID" id="93617616"/>